<comment type="caution">
    <text evidence="13">The sequence shown here is derived from an EMBL/GenBank/DDBJ whole genome shotgun (WGS) entry which is preliminary data.</text>
</comment>
<dbReference type="SUPFAM" id="SSF50156">
    <property type="entry name" value="PDZ domain-like"/>
    <property type="match status" value="1"/>
</dbReference>
<evidence type="ECO:0000256" key="6">
    <source>
        <dbReference type="ARBA" id="ARBA00022801"/>
    </source>
</evidence>
<dbReference type="GO" id="GO:0006508">
    <property type="term" value="P:proteolysis"/>
    <property type="evidence" value="ECO:0007669"/>
    <property type="project" value="UniProtKB-KW"/>
</dbReference>
<proteinExistence type="inferred from homology"/>
<accession>A0A2M7UEU8</accession>
<dbReference type="Gene3D" id="2.30.42.10">
    <property type="match status" value="1"/>
</dbReference>
<dbReference type="PANTHER" id="PTHR42837:SF2">
    <property type="entry name" value="MEMBRANE METALLOPROTEASE ARASP2, CHLOROPLASTIC-RELATED"/>
    <property type="match status" value="1"/>
</dbReference>
<evidence type="ECO:0000256" key="4">
    <source>
        <dbReference type="ARBA" id="ARBA00022670"/>
    </source>
</evidence>
<sequence>MFLTVIIFILVLGLLVFVHEFGHFITAKKAGAKVEEFGFGFPPRIFSIKKGETIYSINLFPIGGFVKIYGENGEGKEEEKKDKARAFYNFPLKIRALILSAGVLMNLFLAIFLLSVGHFVGLPTAIEDAASGNFKDLKVQIAQVVPGLPADEAGLRIGDQIISFTSDSSVIGVAEISQVQNFTSRHRGEEIVVLIGRGNEVLEKSITLLSEPPQAGEFLGVALVQTAIISQPWYRAIISGLADSFSLLWLICYTLGLIIWQLITTGRAMIEGGGPVYIFNLTGQAAQLGFIYVLQLTAILSINLAIINILPLPALDGGRLIFLALEKIKGSPVSQKVEGLSHTLGFVFLILLMVAITWHDIVKLF</sequence>
<dbReference type="CDD" id="cd06163">
    <property type="entry name" value="S2P-M50_PDZ_RseP-like"/>
    <property type="match status" value="1"/>
</dbReference>
<dbReference type="Proteomes" id="UP000231688">
    <property type="component" value="Unassembled WGS sequence"/>
</dbReference>
<evidence type="ECO:0000259" key="12">
    <source>
        <dbReference type="Pfam" id="PF02163"/>
    </source>
</evidence>
<feature type="transmembrane region" description="Helical" evidence="11">
    <location>
        <begin position="290"/>
        <end position="310"/>
    </location>
</feature>
<dbReference type="EMBL" id="PFOH01000026">
    <property type="protein sequence ID" value="PIZ69699.1"/>
    <property type="molecule type" value="Genomic_DNA"/>
</dbReference>
<feature type="transmembrane region" description="Helical" evidence="11">
    <location>
        <begin position="246"/>
        <end position="270"/>
    </location>
</feature>
<protein>
    <recommendedName>
        <fullName evidence="12">Peptidase M50 domain-containing protein</fullName>
    </recommendedName>
</protein>
<evidence type="ECO:0000256" key="9">
    <source>
        <dbReference type="ARBA" id="ARBA00023049"/>
    </source>
</evidence>
<evidence type="ECO:0000256" key="7">
    <source>
        <dbReference type="ARBA" id="ARBA00022833"/>
    </source>
</evidence>
<comment type="cofactor">
    <cofactor evidence="1">
        <name>Zn(2+)</name>
        <dbReference type="ChEBI" id="CHEBI:29105"/>
    </cofactor>
</comment>
<name>A0A2M7UEU8_9BACT</name>
<gene>
    <name evidence="13" type="ORF">COY10_01065</name>
</gene>
<dbReference type="PANTHER" id="PTHR42837">
    <property type="entry name" value="REGULATOR OF SIGMA-E PROTEASE RSEP"/>
    <property type="match status" value="1"/>
</dbReference>
<evidence type="ECO:0000256" key="5">
    <source>
        <dbReference type="ARBA" id="ARBA00022692"/>
    </source>
</evidence>
<dbReference type="Pfam" id="PF02163">
    <property type="entry name" value="Peptidase_M50"/>
    <property type="match status" value="1"/>
</dbReference>
<comment type="subcellular location">
    <subcellularLocation>
        <location evidence="2">Membrane</location>
        <topology evidence="2">Multi-pass membrane protein</topology>
    </subcellularLocation>
</comment>
<feature type="domain" description="Peptidase M50" evidence="12">
    <location>
        <begin position="8"/>
        <end position="352"/>
    </location>
</feature>
<evidence type="ECO:0000256" key="8">
    <source>
        <dbReference type="ARBA" id="ARBA00022989"/>
    </source>
</evidence>
<keyword evidence="6" id="KW-0378">Hydrolase</keyword>
<evidence type="ECO:0000256" key="10">
    <source>
        <dbReference type="ARBA" id="ARBA00023136"/>
    </source>
</evidence>
<feature type="transmembrane region" description="Helical" evidence="11">
    <location>
        <begin position="339"/>
        <end position="358"/>
    </location>
</feature>
<keyword evidence="7" id="KW-0862">Zinc</keyword>
<dbReference type="InterPro" id="IPR008915">
    <property type="entry name" value="Peptidase_M50"/>
</dbReference>
<organism evidence="13 14">
    <name type="scientific">Candidatus Portnoybacteria bacterium CG_4_10_14_0_2_um_filter_43_36</name>
    <dbReference type="NCBI Taxonomy" id="1974798"/>
    <lineage>
        <taxon>Bacteria</taxon>
        <taxon>Candidatus Portnoyibacteriota</taxon>
    </lineage>
</organism>
<dbReference type="InterPro" id="IPR036034">
    <property type="entry name" value="PDZ_sf"/>
</dbReference>
<feature type="transmembrane region" description="Helical" evidence="11">
    <location>
        <begin position="6"/>
        <end position="25"/>
    </location>
</feature>
<keyword evidence="10 11" id="KW-0472">Membrane</keyword>
<keyword evidence="4" id="KW-0645">Protease</keyword>
<dbReference type="InterPro" id="IPR004387">
    <property type="entry name" value="Pept_M50_Zn"/>
</dbReference>
<evidence type="ECO:0000256" key="2">
    <source>
        <dbReference type="ARBA" id="ARBA00004141"/>
    </source>
</evidence>
<dbReference type="AlphaFoldDB" id="A0A2M7UEU8"/>
<keyword evidence="5 11" id="KW-0812">Transmembrane</keyword>
<feature type="transmembrane region" description="Helical" evidence="11">
    <location>
        <begin position="94"/>
        <end position="114"/>
    </location>
</feature>
<evidence type="ECO:0000313" key="13">
    <source>
        <dbReference type="EMBL" id="PIZ69699.1"/>
    </source>
</evidence>
<evidence type="ECO:0000256" key="1">
    <source>
        <dbReference type="ARBA" id="ARBA00001947"/>
    </source>
</evidence>
<reference evidence="14" key="1">
    <citation type="submission" date="2017-09" db="EMBL/GenBank/DDBJ databases">
        <title>Depth-based differentiation of microbial function through sediment-hosted aquifers and enrichment of novel symbionts in the deep terrestrial subsurface.</title>
        <authorList>
            <person name="Probst A.J."/>
            <person name="Ladd B."/>
            <person name="Jarett J.K."/>
            <person name="Geller-Mcgrath D.E."/>
            <person name="Sieber C.M.K."/>
            <person name="Emerson J.B."/>
            <person name="Anantharaman K."/>
            <person name="Thomas B.C."/>
            <person name="Malmstrom R."/>
            <person name="Stieglmeier M."/>
            <person name="Klingl A."/>
            <person name="Woyke T."/>
            <person name="Ryan C.M."/>
            <person name="Banfield J.F."/>
        </authorList>
    </citation>
    <scope>NUCLEOTIDE SEQUENCE [LARGE SCALE GENOMIC DNA]</scope>
</reference>
<evidence type="ECO:0000313" key="14">
    <source>
        <dbReference type="Proteomes" id="UP000231688"/>
    </source>
</evidence>
<keyword evidence="9" id="KW-0482">Metalloprotease</keyword>
<evidence type="ECO:0000256" key="3">
    <source>
        <dbReference type="ARBA" id="ARBA00007931"/>
    </source>
</evidence>
<dbReference type="GO" id="GO:0004222">
    <property type="term" value="F:metalloendopeptidase activity"/>
    <property type="evidence" value="ECO:0007669"/>
    <property type="project" value="InterPro"/>
</dbReference>
<dbReference type="GO" id="GO:0016020">
    <property type="term" value="C:membrane"/>
    <property type="evidence" value="ECO:0007669"/>
    <property type="project" value="UniProtKB-SubCell"/>
</dbReference>
<keyword evidence="8 11" id="KW-1133">Transmembrane helix</keyword>
<comment type="similarity">
    <text evidence="3">Belongs to the peptidase M50B family.</text>
</comment>
<evidence type="ECO:0000256" key="11">
    <source>
        <dbReference type="SAM" id="Phobius"/>
    </source>
</evidence>